<comment type="similarity">
    <text evidence="7">Belongs to the class-I aminoacyl-tRNA synthetase family. MetG type 2A subfamily.</text>
</comment>
<name>A0A0G1D609_9BACT</name>
<comment type="subunit">
    <text evidence="7">Monomer.</text>
</comment>
<dbReference type="SUPFAM" id="SSF47323">
    <property type="entry name" value="Anticodon-binding domain of a subclass of class I aminoacyl-tRNA synthetases"/>
    <property type="match status" value="1"/>
</dbReference>
<dbReference type="InterPro" id="IPR041872">
    <property type="entry name" value="Anticodon_Met"/>
</dbReference>
<comment type="caution">
    <text evidence="10">The sequence shown here is derived from an EMBL/GenBank/DDBJ whole genome shotgun (WGS) entry which is preliminary data.</text>
</comment>
<feature type="binding site" evidence="7">
    <location>
        <position position="127"/>
    </location>
    <ligand>
        <name>Zn(2+)</name>
        <dbReference type="ChEBI" id="CHEBI:29105"/>
    </ligand>
</feature>
<dbReference type="NCBIfam" id="TIGR00398">
    <property type="entry name" value="metG"/>
    <property type="match status" value="1"/>
</dbReference>
<feature type="domain" description="Methionyl/Leucyl tRNA synthetase" evidence="9">
    <location>
        <begin position="5"/>
        <end position="148"/>
    </location>
</feature>
<feature type="binding site" evidence="7">
    <location>
        <position position="144"/>
    </location>
    <ligand>
        <name>Zn(2+)</name>
        <dbReference type="ChEBI" id="CHEBI:29105"/>
    </ligand>
</feature>
<keyword evidence="4 7" id="KW-0067">ATP-binding</keyword>
<keyword evidence="5 7" id="KW-0648">Protein biosynthesis</keyword>
<evidence type="ECO:0000313" key="11">
    <source>
        <dbReference type="Proteomes" id="UP000034837"/>
    </source>
</evidence>
<evidence type="ECO:0000256" key="4">
    <source>
        <dbReference type="ARBA" id="ARBA00022840"/>
    </source>
</evidence>
<keyword evidence="2 7" id="KW-0436">Ligase</keyword>
<dbReference type="GO" id="GO:0004825">
    <property type="term" value="F:methionine-tRNA ligase activity"/>
    <property type="evidence" value="ECO:0007669"/>
    <property type="project" value="UniProtKB-UniRule"/>
</dbReference>
<feature type="domain" description="Methionyl/Leucyl tRNA synthetase" evidence="9">
    <location>
        <begin position="151"/>
        <end position="358"/>
    </location>
</feature>
<dbReference type="GO" id="GO:0005524">
    <property type="term" value="F:ATP binding"/>
    <property type="evidence" value="ECO:0007669"/>
    <property type="project" value="UniProtKB-UniRule"/>
</dbReference>
<dbReference type="CDD" id="cd07957">
    <property type="entry name" value="Anticodon_Ia_Met"/>
    <property type="match status" value="1"/>
</dbReference>
<dbReference type="GO" id="GO:0046872">
    <property type="term" value="F:metal ion binding"/>
    <property type="evidence" value="ECO:0007669"/>
    <property type="project" value="UniProtKB-KW"/>
</dbReference>
<dbReference type="InterPro" id="IPR014729">
    <property type="entry name" value="Rossmann-like_a/b/a_fold"/>
</dbReference>
<accession>A0A0G1D609</accession>
<dbReference type="Gene3D" id="2.170.220.10">
    <property type="match status" value="1"/>
</dbReference>
<proteinExistence type="inferred from homology"/>
<comment type="cofactor">
    <cofactor evidence="7">
        <name>Zn(2+)</name>
        <dbReference type="ChEBI" id="CHEBI:29105"/>
    </cofactor>
    <text evidence="7">Binds 1 zinc ion per subunit.</text>
</comment>
<dbReference type="PRINTS" id="PR01041">
    <property type="entry name" value="TRNASYNTHMET"/>
</dbReference>
<dbReference type="InterPro" id="IPR014758">
    <property type="entry name" value="Met-tRNA_synth"/>
</dbReference>
<dbReference type="GO" id="GO:0005737">
    <property type="term" value="C:cytoplasm"/>
    <property type="evidence" value="ECO:0007669"/>
    <property type="project" value="UniProtKB-SubCell"/>
</dbReference>
<dbReference type="FunFam" id="2.170.220.10:FF:000003">
    <property type="entry name" value="Methionine--tRNA ligase"/>
    <property type="match status" value="1"/>
</dbReference>
<sequence>MEKFYLTTPIYYVNGLPHIGHAYTTLTADTIARYRRLKGDEVLFVTGTDENSQKNWEAAKAKGEDDLPKYLDEMSARWRETWDELDITNDYFIRTTEERHHRAVKIFFDKVNARGDIYKGTYEGLYCDACEAFWTEKDLVDGKCPYHLKEPRKISEENYFFRLTNYRQALLKHIEDNPNFIRPEKRRAEVVNYINNLNDISISRPNLKCGIPFPLDKTHGIYVWFDALINYLTAAGYGQDEEMFKKWWPADLHLMAKDILKFHAVIWPAMLLSAELPLPTTVYAHGFFTVNGEKMSKSLGNVIDPVELSKIYPLDAIRYFLLREIKFGEDGDFSLVHLKEHYNNDLANVFGNLLHRTLSMTEKYFAGVVPEPSVAAEGLDQLCEIDVWNNFEKKMNNYAFDEALDEIWKVVDESNRLIEKQKPWDLAKTDEKKLKDVMYNLLESLRQIGWLLLTIMPETAEKVWLQLGLDPLKEKEKTLIKAKIWGGLPVGTKIQKGEPIFPRML</sequence>
<dbReference type="Gene3D" id="3.40.50.620">
    <property type="entry name" value="HUPs"/>
    <property type="match status" value="1"/>
</dbReference>
<dbReference type="PANTHER" id="PTHR43326">
    <property type="entry name" value="METHIONYL-TRNA SYNTHETASE"/>
    <property type="match status" value="1"/>
</dbReference>
<comment type="function">
    <text evidence="1 7">Is required not only for elongation of protein synthesis but also for the initiation of all mRNA translation through initiator tRNA(fMet) aminoacylation.</text>
</comment>
<dbReference type="GO" id="GO:0006431">
    <property type="term" value="P:methionyl-tRNA aminoacylation"/>
    <property type="evidence" value="ECO:0007669"/>
    <property type="project" value="UniProtKB-UniRule"/>
</dbReference>
<dbReference type="InterPro" id="IPR033911">
    <property type="entry name" value="MetRS_core"/>
</dbReference>
<evidence type="ECO:0000256" key="3">
    <source>
        <dbReference type="ARBA" id="ARBA00022741"/>
    </source>
</evidence>
<dbReference type="PANTHER" id="PTHR43326:SF1">
    <property type="entry name" value="METHIONINE--TRNA LIGASE, MITOCHONDRIAL"/>
    <property type="match status" value="1"/>
</dbReference>
<evidence type="ECO:0000313" key="10">
    <source>
        <dbReference type="EMBL" id="KKS57503.1"/>
    </source>
</evidence>
<protein>
    <recommendedName>
        <fullName evidence="7">Methionine--tRNA ligase</fullName>
        <ecNumber evidence="7">6.1.1.10</ecNumber>
    </recommendedName>
    <alternativeName>
        <fullName evidence="7">Methionyl-tRNA synthetase</fullName>
        <shortName evidence="7">MetRS</shortName>
    </alternativeName>
</protein>
<dbReference type="NCBIfam" id="NF008900">
    <property type="entry name" value="PRK12267.1"/>
    <property type="match status" value="1"/>
</dbReference>
<dbReference type="AlphaFoldDB" id="A0A0G1D609"/>
<evidence type="ECO:0000256" key="2">
    <source>
        <dbReference type="ARBA" id="ARBA00022598"/>
    </source>
</evidence>
<keyword evidence="7" id="KW-0862">Zinc</keyword>
<gene>
    <name evidence="7" type="primary">metG</name>
    <name evidence="10" type="ORF">UV20_C0001G0143</name>
</gene>
<dbReference type="CDD" id="cd00814">
    <property type="entry name" value="MetRS_core"/>
    <property type="match status" value="1"/>
</dbReference>
<organism evidence="10 11">
    <name type="scientific">Candidatus Magasanikbacteria bacterium GW2011_GWA2_42_32</name>
    <dbReference type="NCBI Taxonomy" id="1619039"/>
    <lineage>
        <taxon>Bacteria</taxon>
        <taxon>Candidatus Magasanikiibacteriota</taxon>
    </lineage>
</organism>
<evidence type="ECO:0000256" key="5">
    <source>
        <dbReference type="ARBA" id="ARBA00022917"/>
    </source>
</evidence>
<evidence type="ECO:0000259" key="9">
    <source>
        <dbReference type="Pfam" id="PF09334"/>
    </source>
</evidence>
<keyword evidence="3 7" id="KW-0547">Nucleotide-binding</keyword>
<dbReference type="EC" id="6.1.1.10" evidence="7"/>
<dbReference type="Gene3D" id="1.10.730.10">
    <property type="entry name" value="Isoleucyl-tRNA Synthetase, Domain 1"/>
    <property type="match status" value="1"/>
</dbReference>
<comment type="catalytic activity">
    <reaction evidence="7">
        <text>tRNA(Met) + L-methionine + ATP = L-methionyl-tRNA(Met) + AMP + diphosphate</text>
        <dbReference type="Rhea" id="RHEA:13481"/>
        <dbReference type="Rhea" id="RHEA-COMP:9667"/>
        <dbReference type="Rhea" id="RHEA-COMP:9698"/>
        <dbReference type="ChEBI" id="CHEBI:30616"/>
        <dbReference type="ChEBI" id="CHEBI:33019"/>
        <dbReference type="ChEBI" id="CHEBI:57844"/>
        <dbReference type="ChEBI" id="CHEBI:78442"/>
        <dbReference type="ChEBI" id="CHEBI:78530"/>
        <dbReference type="ChEBI" id="CHEBI:456215"/>
        <dbReference type="EC" id="6.1.1.10"/>
    </reaction>
</comment>
<feature type="domain" description="Methionyl/Valyl/Leucyl/Isoleucyl-tRNA synthetase anticodon-binding" evidence="8">
    <location>
        <begin position="390"/>
        <end position="481"/>
    </location>
</feature>
<keyword evidence="7" id="KW-0479">Metal-binding</keyword>
<feature type="short sequence motif" description="'HIGH' region" evidence="7">
    <location>
        <begin position="11"/>
        <end position="21"/>
    </location>
</feature>
<keyword evidence="6 7" id="KW-0030">Aminoacyl-tRNA synthetase</keyword>
<dbReference type="Pfam" id="PF08264">
    <property type="entry name" value="Anticodon_1"/>
    <property type="match status" value="1"/>
</dbReference>
<dbReference type="EMBL" id="LCDO01000001">
    <property type="protein sequence ID" value="KKS57503.1"/>
    <property type="molecule type" value="Genomic_DNA"/>
</dbReference>
<evidence type="ECO:0000259" key="8">
    <source>
        <dbReference type="Pfam" id="PF08264"/>
    </source>
</evidence>
<dbReference type="HAMAP" id="MF_01228">
    <property type="entry name" value="Met_tRNA_synth_type2"/>
    <property type="match status" value="1"/>
</dbReference>
<dbReference type="InterPro" id="IPR009080">
    <property type="entry name" value="tRNAsynth_Ia_anticodon-bd"/>
</dbReference>
<keyword evidence="7" id="KW-0963">Cytoplasm</keyword>
<feature type="binding site" evidence="7">
    <location>
        <position position="147"/>
    </location>
    <ligand>
        <name>Zn(2+)</name>
        <dbReference type="ChEBI" id="CHEBI:29105"/>
    </ligand>
</feature>
<dbReference type="Proteomes" id="UP000034837">
    <property type="component" value="Unassembled WGS sequence"/>
</dbReference>
<dbReference type="InterPro" id="IPR023457">
    <property type="entry name" value="Met-tRNA_synth_2"/>
</dbReference>
<dbReference type="InterPro" id="IPR015413">
    <property type="entry name" value="Methionyl/Leucyl_tRNA_Synth"/>
</dbReference>
<comment type="caution">
    <text evidence="7">Lacks conserved residue(s) required for the propagation of feature annotation.</text>
</comment>
<dbReference type="InterPro" id="IPR013155">
    <property type="entry name" value="M/V/L/I-tRNA-synth_anticd-bd"/>
</dbReference>
<evidence type="ECO:0000256" key="7">
    <source>
        <dbReference type="HAMAP-Rule" id="MF_01228"/>
    </source>
</evidence>
<dbReference type="Pfam" id="PF09334">
    <property type="entry name" value="tRNA-synt_1g"/>
    <property type="match status" value="2"/>
</dbReference>
<dbReference type="PATRIC" id="fig|1619039.3.peg.153"/>
<evidence type="ECO:0000256" key="1">
    <source>
        <dbReference type="ARBA" id="ARBA00003314"/>
    </source>
</evidence>
<feature type="short sequence motif" description="'KMSKS' region" evidence="7">
    <location>
        <begin position="294"/>
        <end position="298"/>
    </location>
</feature>
<evidence type="ECO:0000256" key="6">
    <source>
        <dbReference type="ARBA" id="ARBA00023146"/>
    </source>
</evidence>
<reference evidence="10 11" key="1">
    <citation type="journal article" date="2015" name="Nature">
        <title>rRNA introns, odd ribosomes, and small enigmatic genomes across a large radiation of phyla.</title>
        <authorList>
            <person name="Brown C.T."/>
            <person name="Hug L.A."/>
            <person name="Thomas B.C."/>
            <person name="Sharon I."/>
            <person name="Castelle C.J."/>
            <person name="Singh A."/>
            <person name="Wilkins M.J."/>
            <person name="Williams K.H."/>
            <person name="Banfield J.F."/>
        </authorList>
    </citation>
    <scope>NUCLEOTIDE SEQUENCE [LARGE SCALE GENOMIC DNA]</scope>
</reference>
<feature type="binding site" evidence="7">
    <location>
        <position position="130"/>
    </location>
    <ligand>
        <name>Zn(2+)</name>
        <dbReference type="ChEBI" id="CHEBI:29105"/>
    </ligand>
</feature>
<comment type="subcellular location">
    <subcellularLocation>
        <location evidence="7">Cytoplasm</location>
    </subcellularLocation>
</comment>
<dbReference type="SUPFAM" id="SSF52374">
    <property type="entry name" value="Nucleotidylyl transferase"/>
    <property type="match status" value="1"/>
</dbReference>